<dbReference type="InterPro" id="IPR052895">
    <property type="entry name" value="HetReg/Transcr_Mod"/>
</dbReference>
<dbReference type="EMBL" id="JAPEUX010000001">
    <property type="protein sequence ID" value="KAJ4360518.1"/>
    <property type="molecule type" value="Genomic_DNA"/>
</dbReference>
<dbReference type="Pfam" id="PF06985">
    <property type="entry name" value="HET"/>
    <property type="match status" value="1"/>
</dbReference>
<dbReference type="AlphaFoldDB" id="A0A9W8XWG1"/>
<dbReference type="PANTHER" id="PTHR24148">
    <property type="entry name" value="ANKYRIN REPEAT DOMAIN-CONTAINING PROTEIN 39 HOMOLOG-RELATED"/>
    <property type="match status" value="1"/>
</dbReference>
<proteinExistence type="predicted"/>
<dbReference type="InterPro" id="IPR010730">
    <property type="entry name" value="HET"/>
</dbReference>
<comment type="caution">
    <text evidence="2">The sequence shown here is derived from an EMBL/GenBank/DDBJ whole genome shotgun (WGS) entry which is preliminary data.</text>
</comment>
<dbReference type="PANTHER" id="PTHR24148:SF73">
    <property type="entry name" value="HET DOMAIN PROTEIN (AFU_ORTHOLOGUE AFUA_8G01020)"/>
    <property type="match status" value="1"/>
</dbReference>
<evidence type="ECO:0000313" key="3">
    <source>
        <dbReference type="Proteomes" id="UP001140513"/>
    </source>
</evidence>
<feature type="domain" description="Heterokaryon incompatibility" evidence="1">
    <location>
        <begin position="46"/>
        <end position="210"/>
    </location>
</feature>
<dbReference type="GeneID" id="80904613"/>
<dbReference type="RefSeq" id="XP_056076720.1">
    <property type="nucleotide sequence ID" value="XM_056209898.1"/>
</dbReference>
<dbReference type="Pfam" id="PF26639">
    <property type="entry name" value="Het-6_barrel"/>
    <property type="match status" value="1"/>
</dbReference>
<evidence type="ECO:0000259" key="1">
    <source>
        <dbReference type="Pfam" id="PF06985"/>
    </source>
</evidence>
<protein>
    <recommendedName>
        <fullName evidence="1">Heterokaryon incompatibility domain-containing protein</fullName>
    </recommendedName>
</protein>
<keyword evidence="3" id="KW-1185">Reference proteome</keyword>
<organism evidence="2 3">
    <name type="scientific">Didymosphaeria variabile</name>
    <dbReference type="NCBI Taxonomy" id="1932322"/>
    <lineage>
        <taxon>Eukaryota</taxon>
        <taxon>Fungi</taxon>
        <taxon>Dikarya</taxon>
        <taxon>Ascomycota</taxon>
        <taxon>Pezizomycotina</taxon>
        <taxon>Dothideomycetes</taxon>
        <taxon>Pleosporomycetidae</taxon>
        <taxon>Pleosporales</taxon>
        <taxon>Massarineae</taxon>
        <taxon>Didymosphaeriaceae</taxon>
        <taxon>Didymosphaeria</taxon>
    </lineage>
</organism>
<accession>A0A9W8XWG1</accession>
<dbReference type="OrthoDB" id="3548654at2759"/>
<dbReference type="Proteomes" id="UP001140513">
    <property type="component" value="Unassembled WGS sequence"/>
</dbReference>
<name>A0A9W8XWG1_9PLEO</name>
<evidence type="ECO:0000313" key="2">
    <source>
        <dbReference type="EMBL" id="KAJ4360518.1"/>
    </source>
</evidence>
<reference evidence="2" key="1">
    <citation type="submission" date="2022-10" db="EMBL/GenBank/DDBJ databases">
        <title>Tapping the CABI collections for fungal endophytes: first genome assemblies for Collariella, Neodidymelliopsis, Ascochyta clinopodiicola, Didymella pomorum, Didymosphaeria variabile, Neocosmospora piperis and Neocucurbitaria cava.</title>
        <authorList>
            <person name="Hill R."/>
        </authorList>
    </citation>
    <scope>NUCLEOTIDE SEQUENCE</scope>
    <source>
        <strain evidence="2">IMI 356815</strain>
    </source>
</reference>
<gene>
    <name evidence="2" type="ORF">N0V89_001083</name>
</gene>
<sequence length="633" mass="71230">MGLYDDLSPLEEGQIRLLQVSPRSETTSPGIACSLVVVSLREQPSYFALSYTWGDPFPNYGQLESKRDVLMTCNGTKIFVKPNLYDFLLHCAGHVDPAFRGLVWVDALCINQKDHLERSKQVQFIGEIYKSAAQVVVWLGVEGNSTASAVKLMREFTAADPAYQDITTLSAFSLADLIRVLRPDQSGCINLNPARFFERNWFERAWIIQEITFARQAIVLCGPHTLGWDEITTVSKFVATEFSATSIWSDYFEGASHPDTEFADRIRTRRAHFPAKLAATKASKSGTSGDGLLYALIRSRASKCEDARDKVYSQLKLGNADIFPTYSNDETQVYITAATYILQNSDNLLLLTCVEGPDFQEMKGLPSWVPDWSVSKDLGLRVTGYRHFKAAGSLPRNYTITSGGRRLQMQAAKIDTITRIAETKGELLDFSRPTSLWEMVAELDNMYAQTGQSKEEVLWRTLTTNRGRALHSDAVQYPASTMPLQDSFAKWILWRYFVANKLSPGLEASSFPILNSPQSMLPTRAAIFHHAERSSPEDRATLEKESSIFHSHYSHALFLRPFRTQEGFFGLVTQSLREGDSVWVVPGCRVPLILRKVEDSERYRLVGGTLLHGFMNGEALEREGIRFDMVELE</sequence>